<feature type="domain" description="Beta-lactamase-related" evidence="3">
    <location>
        <begin position="95"/>
        <end position="396"/>
    </location>
</feature>
<name>A4RXE4_OSTLU</name>
<protein>
    <recommendedName>
        <fullName evidence="3">Beta-lactamase-related domain-containing protein</fullName>
    </recommendedName>
</protein>
<dbReference type="SUPFAM" id="SSF56601">
    <property type="entry name" value="beta-lactamase/transpeptidase-like"/>
    <property type="match status" value="1"/>
</dbReference>
<accession>A4RXE4</accession>
<dbReference type="PANTHER" id="PTHR43283:SF7">
    <property type="entry name" value="BETA-LACTAMASE-RELATED DOMAIN-CONTAINING PROTEIN"/>
    <property type="match status" value="1"/>
</dbReference>
<feature type="transmembrane region" description="Helical" evidence="2">
    <location>
        <begin position="21"/>
        <end position="41"/>
    </location>
</feature>
<dbReference type="OMA" id="VEMPTEG"/>
<feature type="transmembrane region" description="Helical" evidence="2">
    <location>
        <begin position="762"/>
        <end position="783"/>
    </location>
</feature>
<keyword evidence="5" id="KW-1185">Reference proteome</keyword>
<dbReference type="Pfam" id="PF00144">
    <property type="entry name" value="Beta-lactamase"/>
    <property type="match status" value="1"/>
</dbReference>
<dbReference type="InterPro" id="IPR050789">
    <property type="entry name" value="Diverse_Enzym_Activities"/>
</dbReference>
<dbReference type="Gene3D" id="3.40.710.10">
    <property type="entry name" value="DD-peptidase/beta-lactamase superfamily"/>
    <property type="match status" value="1"/>
</dbReference>
<feature type="region of interest" description="Disordered" evidence="1">
    <location>
        <begin position="791"/>
        <end position="812"/>
    </location>
</feature>
<dbReference type="EMBL" id="CP000585">
    <property type="protein sequence ID" value="ABO96278.1"/>
    <property type="molecule type" value="Genomic_DNA"/>
</dbReference>
<keyword evidence="2" id="KW-0812">Transmembrane</keyword>
<keyword evidence="2" id="KW-1133">Transmembrane helix</keyword>
<dbReference type="STRING" id="436017.A4RXE4"/>
<keyword evidence="2" id="KW-0472">Membrane</keyword>
<dbReference type="InterPro" id="IPR012338">
    <property type="entry name" value="Beta-lactam/transpept-like"/>
</dbReference>
<sequence length="812" mass="87794">MNEDTRAWATHGRRSFWSAHGHRVVAVAIAVVLALGAWYAYENSDELLALGSRDVLGPANGSWYSSFPEDHGLRGHALIEGSTQLKLDLPARDCVVVVKDGVVVHEEYYNGATLNSVFNVGYVGKVATALAIGAAILRQDLTLDDKVKELLDRAQQFGGDTPPEWNSEYWASLTVRELLAQVSSDGSHVPGEEFRNDAAYNDVQKSPLKYLNGVLRGATGQRPTAFAKKRIADPLGLGDFFEQGTGSSKGEMSFVGGQLASCRDMARFGQLIVNEGRWKMPDGGSRQLVDKKFLRAMMRPSYPDASRYFGLAGWTYNVHAASKMNDQEQAQAGNESAPTNSVSGLGADCPVHDGPVLPGAEPSYDVLFNAGEMGSMMITVPEQRTVVVSLGTTWGSSPTCPAVSAAIQQADLAESERTVLPRNDMFVVQRAWQIIAHAIDPKPSSDQNHRLTYPKLSRSGTSYENVWASLHHKNEPLKERKVVLPRLGDSDQNAYNDQMETLVNSVPDDQVAASKVQTASITHDATWTEDDPERFSGTCSCSCAPNLEIGQCFNVRNSRSRNCDDLNLRSHGTQFCPELGIVNSCGDANTVTAAQYGTSDKYSSQNVSDMIADDHGGLTLTNKQLNPASQSAHDVENSVFTCSVTQGCGEDAPGHFWNHKEGKHGDGVYALRCAPTGFSVCTFTPDAECAFNPQVPLTNVSIAQGENEVLVEMPTEGWILQSEQTGDDSDGDLGEDLSYVRLQIPGRRVEEVQLIAVDEGKYVAFNAVFGATAIAFGVVLVAIAKGKFTSNDEDSEPLVSGGPTVAKYDESV</sequence>
<evidence type="ECO:0000256" key="1">
    <source>
        <dbReference type="SAM" id="MobiDB-lite"/>
    </source>
</evidence>
<evidence type="ECO:0000259" key="3">
    <source>
        <dbReference type="Pfam" id="PF00144"/>
    </source>
</evidence>
<dbReference type="KEGG" id="olu:OSTLU_31665"/>
<dbReference type="HOGENOM" id="CLU_304264_0_0_1"/>
<gene>
    <name evidence="4" type="ORF">OSTLU_31665</name>
</gene>
<dbReference type="OrthoDB" id="435297at2759"/>
<dbReference type="Proteomes" id="UP000001568">
    <property type="component" value="Chromosome 5"/>
</dbReference>
<dbReference type="InterPro" id="IPR001466">
    <property type="entry name" value="Beta-lactam-related"/>
</dbReference>
<dbReference type="AlphaFoldDB" id="A4RXE4"/>
<proteinExistence type="predicted"/>
<dbReference type="PANTHER" id="PTHR43283">
    <property type="entry name" value="BETA-LACTAMASE-RELATED"/>
    <property type="match status" value="1"/>
</dbReference>
<organism evidence="4 5">
    <name type="scientific">Ostreococcus lucimarinus (strain CCE9901)</name>
    <dbReference type="NCBI Taxonomy" id="436017"/>
    <lineage>
        <taxon>Eukaryota</taxon>
        <taxon>Viridiplantae</taxon>
        <taxon>Chlorophyta</taxon>
        <taxon>Mamiellophyceae</taxon>
        <taxon>Mamiellales</taxon>
        <taxon>Bathycoccaceae</taxon>
        <taxon>Ostreococcus</taxon>
    </lineage>
</organism>
<dbReference type="Gramene" id="ABO96278">
    <property type="protein sequence ID" value="ABO96278"/>
    <property type="gene ID" value="OSTLU_31665"/>
</dbReference>
<evidence type="ECO:0000256" key="2">
    <source>
        <dbReference type="SAM" id="Phobius"/>
    </source>
</evidence>
<dbReference type="GeneID" id="5001859"/>
<evidence type="ECO:0000313" key="5">
    <source>
        <dbReference type="Proteomes" id="UP000001568"/>
    </source>
</evidence>
<reference evidence="4 5" key="1">
    <citation type="journal article" date="2007" name="Proc. Natl. Acad. Sci. U.S.A.">
        <title>The tiny eukaryote Ostreococcus provides genomic insights into the paradox of plankton speciation.</title>
        <authorList>
            <person name="Palenik B."/>
            <person name="Grimwood J."/>
            <person name="Aerts A."/>
            <person name="Rouze P."/>
            <person name="Salamov A."/>
            <person name="Putnam N."/>
            <person name="Dupont C."/>
            <person name="Jorgensen R."/>
            <person name="Derelle E."/>
            <person name="Rombauts S."/>
            <person name="Zhou K."/>
            <person name="Otillar R."/>
            <person name="Merchant S.S."/>
            <person name="Podell S."/>
            <person name="Gaasterland T."/>
            <person name="Napoli C."/>
            <person name="Gendler K."/>
            <person name="Manuell A."/>
            <person name="Tai V."/>
            <person name="Vallon O."/>
            <person name="Piganeau G."/>
            <person name="Jancek S."/>
            <person name="Heijde M."/>
            <person name="Jabbari K."/>
            <person name="Bowler C."/>
            <person name="Lohr M."/>
            <person name="Robbens S."/>
            <person name="Werner G."/>
            <person name="Dubchak I."/>
            <person name="Pazour G.J."/>
            <person name="Ren Q."/>
            <person name="Paulsen I."/>
            <person name="Delwiche C."/>
            <person name="Schmutz J."/>
            <person name="Rokhsar D."/>
            <person name="Van de Peer Y."/>
            <person name="Moreau H."/>
            <person name="Grigoriev I.V."/>
        </authorList>
    </citation>
    <scope>NUCLEOTIDE SEQUENCE [LARGE SCALE GENOMIC DNA]</scope>
    <source>
        <strain evidence="4 5">CCE9901</strain>
    </source>
</reference>
<dbReference type="RefSeq" id="XP_001417985.1">
    <property type="nucleotide sequence ID" value="XM_001417948.1"/>
</dbReference>
<evidence type="ECO:0000313" key="4">
    <source>
        <dbReference type="EMBL" id="ABO96278.1"/>
    </source>
</evidence>